<dbReference type="EMBL" id="JACXVP010000002">
    <property type="protein sequence ID" value="KAG5620041.1"/>
    <property type="molecule type" value="Genomic_DNA"/>
</dbReference>
<evidence type="ECO:0000256" key="1">
    <source>
        <dbReference type="SAM" id="MobiDB-lite"/>
    </source>
</evidence>
<proteinExistence type="predicted"/>
<organism evidence="2 3">
    <name type="scientific">Solanum commersonii</name>
    <name type="common">Commerson's wild potato</name>
    <name type="synonym">Commerson's nightshade</name>
    <dbReference type="NCBI Taxonomy" id="4109"/>
    <lineage>
        <taxon>Eukaryota</taxon>
        <taxon>Viridiplantae</taxon>
        <taxon>Streptophyta</taxon>
        <taxon>Embryophyta</taxon>
        <taxon>Tracheophyta</taxon>
        <taxon>Spermatophyta</taxon>
        <taxon>Magnoliopsida</taxon>
        <taxon>eudicotyledons</taxon>
        <taxon>Gunneridae</taxon>
        <taxon>Pentapetalae</taxon>
        <taxon>asterids</taxon>
        <taxon>lamiids</taxon>
        <taxon>Solanales</taxon>
        <taxon>Solanaceae</taxon>
        <taxon>Solanoideae</taxon>
        <taxon>Solaneae</taxon>
        <taxon>Solanum</taxon>
    </lineage>
</organism>
<comment type="caution">
    <text evidence="2">The sequence shown here is derived from an EMBL/GenBank/DDBJ whole genome shotgun (WGS) entry which is preliminary data.</text>
</comment>
<sequence>MQKFCPRQLRVWSASRRRGILLPRLIPFEAKDSVNERIADRVILSSSRRSGKEIATSGQKKRPRSGNVPLAPPAPKGQTRQFGLKAVSKEGKAWYKKHTEEAYFSDVCIDRYSLAREFP</sequence>
<protein>
    <submittedName>
        <fullName evidence="2">Uncharacterized protein</fullName>
    </submittedName>
</protein>
<dbReference type="Proteomes" id="UP000824120">
    <property type="component" value="Chromosome 2"/>
</dbReference>
<evidence type="ECO:0000313" key="2">
    <source>
        <dbReference type="EMBL" id="KAG5620041.1"/>
    </source>
</evidence>
<accession>A0A9J6A671</accession>
<dbReference type="OrthoDB" id="1324442at2759"/>
<feature type="region of interest" description="Disordered" evidence="1">
    <location>
        <begin position="48"/>
        <end position="80"/>
    </location>
</feature>
<gene>
    <name evidence="2" type="ORF">H5410_005259</name>
</gene>
<keyword evidence="3" id="KW-1185">Reference proteome</keyword>
<reference evidence="2 3" key="1">
    <citation type="submission" date="2020-09" db="EMBL/GenBank/DDBJ databases">
        <title>De no assembly of potato wild relative species, Solanum commersonii.</title>
        <authorList>
            <person name="Cho K."/>
        </authorList>
    </citation>
    <scope>NUCLEOTIDE SEQUENCE [LARGE SCALE GENOMIC DNA]</scope>
    <source>
        <strain evidence="2">LZ3.2</strain>
        <tissue evidence="2">Leaf</tissue>
    </source>
</reference>
<dbReference type="AlphaFoldDB" id="A0A9J6A671"/>
<name>A0A9J6A671_SOLCO</name>
<evidence type="ECO:0000313" key="3">
    <source>
        <dbReference type="Proteomes" id="UP000824120"/>
    </source>
</evidence>